<feature type="transmembrane region" description="Helical" evidence="1">
    <location>
        <begin position="12"/>
        <end position="30"/>
    </location>
</feature>
<evidence type="ECO:0000256" key="1">
    <source>
        <dbReference type="SAM" id="Phobius"/>
    </source>
</evidence>
<accession>A0A3Q3WRY1</accession>
<organism evidence="2 3">
    <name type="scientific">Mola mola</name>
    <name type="common">Ocean sunfish</name>
    <name type="synonym">Tetraodon mola</name>
    <dbReference type="NCBI Taxonomy" id="94237"/>
    <lineage>
        <taxon>Eukaryota</taxon>
        <taxon>Metazoa</taxon>
        <taxon>Chordata</taxon>
        <taxon>Craniata</taxon>
        <taxon>Vertebrata</taxon>
        <taxon>Euteleostomi</taxon>
        <taxon>Actinopterygii</taxon>
        <taxon>Neopterygii</taxon>
        <taxon>Teleostei</taxon>
        <taxon>Neoteleostei</taxon>
        <taxon>Acanthomorphata</taxon>
        <taxon>Eupercaria</taxon>
        <taxon>Tetraodontiformes</taxon>
        <taxon>Molidae</taxon>
        <taxon>Mola</taxon>
    </lineage>
</organism>
<name>A0A3Q3WRY1_MOLML</name>
<reference evidence="2" key="2">
    <citation type="submission" date="2025-09" db="UniProtKB">
        <authorList>
            <consortium name="Ensembl"/>
        </authorList>
    </citation>
    <scope>IDENTIFICATION</scope>
</reference>
<keyword evidence="1" id="KW-0472">Membrane</keyword>
<reference evidence="2" key="1">
    <citation type="submission" date="2025-08" db="UniProtKB">
        <authorList>
            <consortium name="Ensembl"/>
        </authorList>
    </citation>
    <scope>IDENTIFICATION</scope>
</reference>
<sequence>MTAKLTIIKIRSLWNWGSMTCIMCFTWPVSHRSMSSSRARRRSGPLHVCRGTRDIVTEPVRKIQTPNNHLHLLSSS</sequence>
<evidence type="ECO:0000313" key="3">
    <source>
        <dbReference type="Proteomes" id="UP000261620"/>
    </source>
</evidence>
<keyword evidence="3" id="KW-1185">Reference proteome</keyword>
<dbReference type="AlphaFoldDB" id="A0A3Q3WRY1"/>
<keyword evidence="1" id="KW-0812">Transmembrane</keyword>
<keyword evidence="1" id="KW-1133">Transmembrane helix</keyword>
<dbReference type="Proteomes" id="UP000261620">
    <property type="component" value="Unplaced"/>
</dbReference>
<dbReference type="Ensembl" id="ENSMMOT00000015431.1">
    <property type="protein sequence ID" value="ENSMMOP00000015182.1"/>
    <property type="gene ID" value="ENSMMOG00000011596.1"/>
</dbReference>
<protein>
    <submittedName>
        <fullName evidence="2">Uncharacterized protein</fullName>
    </submittedName>
</protein>
<proteinExistence type="predicted"/>
<evidence type="ECO:0000313" key="2">
    <source>
        <dbReference type="Ensembl" id="ENSMMOP00000015182.1"/>
    </source>
</evidence>